<dbReference type="GO" id="GO:0036220">
    <property type="term" value="F:ITP diphosphatase activity"/>
    <property type="evidence" value="ECO:0007669"/>
    <property type="project" value="UniProtKB-EC"/>
</dbReference>
<comment type="subunit">
    <text evidence="3">Homodimer.</text>
</comment>
<evidence type="ECO:0000256" key="9">
    <source>
        <dbReference type="ARBA" id="ARBA00051875"/>
    </source>
</evidence>
<evidence type="ECO:0000256" key="11">
    <source>
        <dbReference type="ARBA" id="ARBA00066468"/>
    </source>
</evidence>
<dbReference type="PANTHER" id="PTHR11067">
    <property type="entry name" value="INOSINE TRIPHOSPHATE PYROPHOSPHATASE/HAM1 PROTEIN"/>
    <property type="match status" value="1"/>
</dbReference>
<evidence type="ECO:0000256" key="15">
    <source>
        <dbReference type="ARBA" id="ARBA00083186"/>
    </source>
</evidence>
<reference evidence="17" key="1">
    <citation type="submission" date="2018-05" db="EMBL/GenBank/DDBJ databases">
        <authorList>
            <person name="Lanie J.A."/>
            <person name="Ng W.-L."/>
            <person name="Kazmierczak K.M."/>
            <person name="Andrzejewski T.M."/>
            <person name="Davidsen T.M."/>
            <person name="Wayne K.J."/>
            <person name="Tettelin H."/>
            <person name="Glass J.I."/>
            <person name="Rusch D."/>
            <person name="Podicherti R."/>
            <person name="Tsui H.-C.T."/>
            <person name="Winkler M.E."/>
        </authorList>
    </citation>
    <scope>NUCLEOTIDE SEQUENCE</scope>
</reference>
<dbReference type="GO" id="GO:0009117">
    <property type="term" value="P:nucleotide metabolic process"/>
    <property type="evidence" value="ECO:0007669"/>
    <property type="project" value="UniProtKB-KW"/>
</dbReference>
<evidence type="ECO:0000256" key="5">
    <source>
        <dbReference type="ARBA" id="ARBA00022741"/>
    </source>
</evidence>
<dbReference type="InterPro" id="IPR002637">
    <property type="entry name" value="RdgB/HAM1"/>
</dbReference>
<dbReference type="GO" id="GO:0046872">
    <property type="term" value="F:metal ion binding"/>
    <property type="evidence" value="ECO:0007669"/>
    <property type="project" value="UniProtKB-KW"/>
</dbReference>
<comment type="catalytic activity">
    <reaction evidence="9">
        <text>dITP + H2O = dIMP + diphosphate + H(+)</text>
        <dbReference type="Rhea" id="RHEA:28342"/>
        <dbReference type="ChEBI" id="CHEBI:15377"/>
        <dbReference type="ChEBI" id="CHEBI:15378"/>
        <dbReference type="ChEBI" id="CHEBI:33019"/>
        <dbReference type="ChEBI" id="CHEBI:61194"/>
        <dbReference type="ChEBI" id="CHEBI:61382"/>
        <dbReference type="EC" id="3.6.1.66"/>
    </reaction>
</comment>
<evidence type="ECO:0000313" key="17">
    <source>
        <dbReference type="EMBL" id="SVA89165.1"/>
    </source>
</evidence>
<dbReference type="GO" id="GO:0005829">
    <property type="term" value="C:cytosol"/>
    <property type="evidence" value="ECO:0007669"/>
    <property type="project" value="TreeGrafter"/>
</dbReference>
<dbReference type="GO" id="GO:0000166">
    <property type="term" value="F:nucleotide binding"/>
    <property type="evidence" value="ECO:0007669"/>
    <property type="project" value="UniProtKB-KW"/>
</dbReference>
<evidence type="ECO:0000256" key="12">
    <source>
        <dbReference type="ARBA" id="ARBA00071289"/>
    </source>
</evidence>
<dbReference type="Gene3D" id="3.90.950.10">
    <property type="match status" value="1"/>
</dbReference>
<dbReference type="InterPro" id="IPR020922">
    <property type="entry name" value="dITP/XTP_pyrophosphatase"/>
</dbReference>
<evidence type="ECO:0000256" key="14">
    <source>
        <dbReference type="ARBA" id="ARBA00078805"/>
    </source>
</evidence>
<dbReference type="GO" id="GO:0036222">
    <property type="term" value="F:XTP diphosphatase activity"/>
    <property type="evidence" value="ECO:0007669"/>
    <property type="project" value="UniProtKB-ARBA"/>
</dbReference>
<dbReference type="EC" id="3.6.1.66" evidence="11"/>
<dbReference type="Pfam" id="PF01725">
    <property type="entry name" value="Ham1p_like"/>
    <property type="match status" value="1"/>
</dbReference>
<sequence length="216" mass="23969">MFKNSNFPIDMKLVLATHNKDKCAEMAAILGEFPIDLLTLEAFPEIGEIIEDGNSLQENALIKARAVFKQTHLPSWGDDTGLEVDALNGEPGIYSARYAGESCSYSDNVNKLIKNMQSIPEKQRTAQFKTAIAYVSENMELVSEGVVEGLIAITPKGVGGFGYDPVFYVPEKGKTYSEMNMKEKNQVSHRGKAINNMIILLQARLPHIFHQMEDIA</sequence>
<evidence type="ECO:0000256" key="1">
    <source>
        <dbReference type="ARBA" id="ARBA00001946"/>
    </source>
</evidence>
<accession>A0A381ZIR6</accession>
<keyword evidence="6" id="KW-0378">Hydrolase</keyword>
<organism evidence="17">
    <name type="scientific">marine metagenome</name>
    <dbReference type="NCBI Taxonomy" id="408172"/>
    <lineage>
        <taxon>unclassified sequences</taxon>
        <taxon>metagenomes</taxon>
        <taxon>ecological metagenomes</taxon>
    </lineage>
</organism>
<evidence type="ECO:0000256" key="10">
    <source>
        <dbReference type="ARBA" id="ARBA00052017"/>
    </source>
</evidence>
<evidence type="ECO:0000256" key="4">
    <source>
        <dbReference type="ARBA" id="ARBA00022723"/>
    </source>
</evidence>
<dbReference type="EMBL" id="UINC01021499">
    <property type="protein sequence ID" value="SVA89165.1"/>
    <property type="molecule type" value="Genomic_DNA"/>
</dbReference>
<comment type="catalytic activity">
    <reaction evidence="10">
        <text>XTP + H2O = XMP + diphosphate + H(+)</text>
        <dbReference type="Rhea" id="RHEA:28610"/>
        <dbReference type="ChEBI" id="CHEBI:15377"/>
        <dbReference type="ChEBI" id="CHEBI:15378"/>
        <dbReference type="ChEBI" id="CHEBI:33019"/>
        <dbReference type="ChEBI" id="CHEBI:57464"/>
        <dbReference type="ChEBI" id="CHEBI:61314"/>
        <dbReference type="EC" id="3.6.1.66"/>
    </reaction>
</comment>
<comment type="cofactor">
    <cofactor evidence="1">
        <name>Mg(2+)</name>
        <dbReference type="ChEBI" id="CHEBI:18420"/>
    </cofactor>
</comment>
<comment type="similarity">
    <text evidence="2">Belongs to the HAM1 NTPase family.</text>
</comment>
<keyword evidence="4" id="KW-0479">Metal-binding</keyword>
<dbReference type="HAMAP" id="MF_01405">
    <property type="entry name" value="Non_canon_purine_NTPase"/>
    <property type="match status" value="1"/>
</dbReference>
<name>A0A381ZIR6_9ZZZZ</name>
<evidence type="ECO:0000256" key="7">
    <source>
        <dbReference type="ARBA" id="ARBA00022842"/>
    </source>
</evidence>
<evidence type="ECO:0000256" key="2">
    <source>
        <dbReference type="ARBA" id="ARBA00008023"/>
    </source>
</evidence>
<evidence type="ECO:0000256" key="16">
    <source>
        <dbReference type="ARBA" id="ARBA00083635"/>
    </source>
</evidence>
<proteinExistence type="inferred from homology"/>
<dbReference type="GO" id="GO:0035870">
    <property type="term" value="F:dITP diphosphatase activity"/>
    <property type="evidence" value="ECO:0007669"/>
    <property type="project" value="UniProtKB-ARBA"/>
</dbReference>
<dbReference type="CDD" id="cd00515">
    <property type="entry name" value="HAM1"/>
    <property type="match status" value="1"/>
</dbReference>
<gene>
    <name evidence="17" type="ORF">METZ01_LOCUS142019</name>
</gene>
<dbReference type="PANTHER" id="PTHR11067:SF9">
    <property type="entry name" value="INOSINE TRIPHOSPHATE PYROPHOSPHATASE"/>
    <property type="match status" value="1"/>
</dbReference>
<keyword evidence="5" id="KW-0547">Nucleotide-binding</keyword>
<evidence type="ECO:0000256" key="3">
    <source>
        <dbReference type="ARBA" id="ARBA00011738"/>
    </source>
</evidence>
<dbReference type="GO" id="GO:0009146">
    <property type="term" value="P:purine nucleoside triphosphate catabolic process"/>
    <property type="evidence" value="ECO:0007669"/>
    <property type="project" value="UniProtKB-ARBA"/>
</dbReference>
<evidence type="ECO:0000256" key="13">
    <source>
        <dbReference type="ARBA" id="ARBA00075987"/>
    </source>
</evidence>
<dbReference type="NCBIfam" id="TIGR00042">
    <property type="entry name" value="RdgB/HAM1 family non-canonical purine NTP pyrophosphatase"/>
    <property type="match status" value="1"/>
</dbReference>
<dbReference type="SUPFAM" id="SSF52972">
    <property type="entry name" value="ITPase-like"/>
    <property type="match status" value="1"/>
</dbReference>
<keyword evidence="8" id="KW-0546">Nucleotide metabolism</keyword>
<evidence type="ECO:0000256" key="6">
    <source>
        <dbReference type="ARBA" id="ARBA00022801"/>
    </source>
</evidence>
<dbReference type="FunFam" id="3.90.950.10:FF:000001">
    <property type="entry name" value="dITP/XTP pyrophosphatase"/>
    <property type="match status" value="1"/>
</dbReference>
<dbReference type="GO" id="GO:0017111">
    <property type="term" value="F:ribonucleoside triphosphate phosphatase activity"/>
    <property type="evidence" value="ECO:0007669"/>
    <property type="project" value="InterPro"/>
</dbReference>
<evidence type="ECO:0000256" key="8">
    <source>
        <dbReference type="ARBA" id="ARBA00023080"/>
    </source>
</evidence>
<dbReference type="AlphaFoldDB" id="A0A381ZIR6"/>
<protein>
    <recommendedName>
        <fullName evidence="12">dITP/XTP pyrophosphatase</fullName>
        <ecNumber evidence="11">3.6.1.66</ecNumber>
    </recommendedName>
    <alternativeName>
        <fullName evidence="13">Non-canonical purine NTP pyrophosphatase</fullName>
    </alternativeName>
    <alternativeName>
        <fullName evidence="14">Non-standard purine NTP pyrophosphatase</fullName>
    </alternativeName>
    <alternativeName>
        <fullName evidence="16">Nucleoside-triphosphate diphosphatase</fullName>
    </alternativeName>
    <alternativeName>
        <fullName evidence="15">Nucleoside-triphosphate pyrophosphatase</fullName>
    </alternativeName>
</protein>
<keyword evidence="7" id="KW-0460">Magnesium</keyword>
<dbReference type="InterPro" id="IPR029001">
    <property type="entry name" value="ITPase-like_fam"/>
</dbReference>